<organism evidence="2">
    <name type="scientific">Oryza sativa subsp. indica</name>
    <name type="common">Rice</name>
    <dbReference type="NCBI Taxonomy" id="39946"/>
    <lineage>
        <taxon>Eukaryota</taxon>
        <taxon>Viridiplantae</taxon>
        <taxon>Streptophyta</taxon>
        <taxon>Embryophyta</taxon>
        <taxon>Tracheophyta</taxon>
        <taxon>Spermatophyta</taxon>
        <taxon>Magnoliopsida</taxon>
        <taxon>Liliopsida</taxon>
        <taxon>Poales</taxon>
        <taxon>Poaceae</taxon>
        <taxon>BOP clade</taxon>
        <taxon>Oryzoideae</taxon>
        <taxon>Oryzeae</taxon>
        <taxon>Oryzinae</taxon>
        <taxon>Oryza</taxon>
        <taxon>Oryza sativa</taxon>
    </lineage>
</organism>
<feature type="compositionally biased region" description="Basic and acidic residues" evidence="1">
    <location>
        <begin position="45"/>
        <end position="57"/>
    </location>
</feature>
<proteinExistence type="predicted"/>
<accession>C8TET7</accession>
<evidence type="ECO:0000256" key="1">
    <source>
        <dbReference type="SAM" id="MobiDB-lite"/>
    </source>
</evidence>
<name>C8TET7_ORYSI</name>
<evidence type="ECO:0000313" key="3">
    <source>
        <dbReference type="EMBL" id="BAI39718.1"/>
    </source>
</evidence>
<feature type="region of interest" description="Disordered" evidence="1">
    <location>
        <begin position="1"/>
        <end position="66"/>
    </location>
</feature>
<feature type="compositionally biased region" description="Gly residues" evidence="1">
    <location>
        <begin position="28"/>
        <end position="38"/>
    </location>
</feature>
<reference evidence="2" key="1">
    <citation type="journal article" date="2009" name="Plant J.">
        <title>Comparative analysis of complete orthologous centromeres from two subspecies of rice reveals rapid variation of centromere organization and structure.</title>
        <authorList>
            <person name="Wu J."/>
            <person name="Fujisawa M."/>
            <person name="Tian Z."/>
            <person name="Yamagata H."/>
            <person name="Kamiya K."/>
            <person name="Shibata M."/>
            <person name="Hosokawa S."/>
            <person name="Ito Y."/>
            <person name="Hamada M."/>
            <person name="Katagiri S."/>
            <person name="Kurita K."/>
            <person name="Yamamoto M."/>
            <person name="Kikuta A."/>
            <person name="Machita K."/>
            <person name="Karasawa W."/>
            <person name="Kanamori H."/>
            <person name="Namiki N."/>
            <person name="Mizuno H."/>
            <person name="Ma J."/>
            <person name="Sasaki T."/>
            <person name="Matsumoto T."/>
        </authorList>
    </citation>
    <scope>NUCLEOTIDE SEQUENCE</scope>
</reference>
<sequence length="66" mass="6859">MAEVATRGVAEAAVTRRGDGDGNDDGGDGGARGGGGDGASCSVEALERERERGEVPLHPRWIRPWI</sequence>
<dbReference type="EMBL" id="AP009077">
    <property type="protein sequence ID" value="BAI39659.1"/>
    <property type="molecule type" value="Genomic_DNA"/>
</dbReference>
<gene>
    <name evidence="2" type="primary">K0007B01.41</name>
    <name evidence="3" type="synonym">K0048F05.1</name>
</gene>
<evidence type="ECO:0000313" key="2">
    <source>
        <dbReference type="EMBL" id="BAI39659.1"/>
    </source>
</evidence>
<protein>
    <submittedName>
        <fullName evidence="2">Uncharacterized protein K0007B01.41</fullName>
    </submittedName>
    <submittedName>
        <fullName evidence="3">Uncharacterized protein K0048F05.1</fullName>
    </submittedName>
</protein>
<dbReference type="AlphaFoldDB" id="C8TET7"/>
<dbReference type="EMBL" id="AP009081">
    <property type="protein sequence ID" value="BAI39718.1"/>
    <property type="molecule type" value="Genomic_DNA"/>
</dbReference>